<feature type="transmembrane region" description="Helical" evidence="5">
    <location>
        <begin position="100"/>
        <end position="116"/>
    </location>
</feature>
<gene>
    <name evidence="6" type="ORF">DTER00134_LOCUS1</name>
</gene>
<dbReference type="EMBL" id="HBIP01000001">
    <property type="protein sequence ID" value="CAE0484962.1"/>
    <property type="molecule type" value="Transcribed_RNA"/>
</dbReference>
<reference evidence="6" key="1">
    <citation type="submission" date="2021-01" db="EMBL/GenBank/DDBJ databases">
        <authorList>
            <person name="Corre E."/>
            <person name="Pelletier E."/>
            <person name="Niang G."/>
            <person name="Scheremetjew M."/>
            <person name="Finn R."/>
            <person name="Kale V."/>
            <person name="Holt S."/>
            <person name="Cochrane G."/>
            <person name="Meng A."/>
            <person name="Brown T."/>
            <person name="Cohen L."/>
        </authorList>
    </citation>
    <scope>NUCLEOTIDE SEQUENCE</scope>
    <source>
        <strain evidence="6">CCMP1320</strain>
    </source>
</reference>
<sequence length="152" mass="17393">MVHKRSPSYVNLNKNTNWLSTPAVWAWYLGTVILSWLVISAILDDAGLAWTYVHLVHGVVTYYLLHYCKGGVEEDQGKYDLLTFWEQVDSQVYGTRNRKLFTLMPVALFVLATHGTDFRKQPLGLNLVVVLVLLIAKLPALHKVRFFGINKY</sequence>
<evidence type="ECO:0000256" key="1">
    <source>
        <dbReference type="ARBA" id="ARBA00004141"/>
    </source>
</evidence>
<evidence type="ECO:0000313" key="6">
    <source>
        <dbReference type="EMBL" id="CAE0484962.1"/>
    </source>
</evidence>
<dbReference type="Pfam" id="PF04061">
    <property type="entry name" value="ORMDL"/>
    <property type="match status" value="1"/>
</dbReference>
<dbReference type="GO" id="GO:0005789">
    <property type="term" value="C:endoplasmic reticulum membrane"/>
    <property type="evidence" value="ECO:0007669"/>
    <property type="project" value="InterPro"/>
</dbReference>
<protein>
    <submittedName>
        <fullName evidence="6">Uncharacterized protein</fullName>
    </submittedName>
</protein>
<feature type="transmembrane region" description="Helical" evidence="5">
    <location>
        <begin position="122"/>
        <end position="141"/>
    </location>
</feature>
<evidence type="ECO:0000256" key="2">
    <source>
        <dbReference type="ARBA" id="ARBA00022692"/>
    </source>
</evidence>
<accession>A0A7S3VGI1</accession>
<keyword evidence="4 5" id="KW-0472">Membrane</keyword>
<evidence type="ECO:0000256" key="3">
    <source>
        <dbReference type="ARBA" id="ARBA00022989"/>
    </source>
</evidence>
<evidence type="ECO:0000256" key="4">
    <source>
        <dbReference type="ARBA" id="ARBA00023136"/>
    </source>
</evidence>
<dbReference type="AlphaFoldDB" id="A0A7S3VGI1"/>
<comment type="subcellular location">
    <subcellularLocation>
        <location evidence="1">Membrane</location>
        <topology evidence="1">Multi-pass membrane protein</topology>
    </subcellularLocation>
</comment>
<dbReference type="InterPro" id="IPR007203">
    <property type="entry name" value="ORMDL"/>
</dbReference>
<keyword evidence="3 5" id="KW-1133">Transmembrane helix</keyword>
<proteinExistence type="predicted"/>
<keyword evidence="2 5" id="KW-0812">Transmembrane</keyword>
<name>A0A7S3VGI1_DUNTE</name>
<feature type="transmembrane region" description="Helical" evidence="5">
    <location>
        <begin position="49"/>
        <end position="68"/>
    </location>
</feature>
<organism evidence="6">
    <name type="scientific">Dunaliella tertiolecta</name>
    <name type="common">Green alga</name>
    <dbReference type="NCBI Taxonomy" id="3047"/>
    <lineage>
        <taxon>Eukaryota</taxon>
        <taxon>Viridiplantae</taxon>
        <taxon>Chlorophyta</taxon>
        <taxon>core chlorophytes</taxon>
        <taxon>Chlorophyceae</taxon>
        <taxon>CS clade</taxon>
        <taxon>Chlamydomonadales</taxon>
        <taxon>Dunaliellaceae</taxon>
        <taxon>Dunaliella</taxon>
    </lineage>
</organism>
<evidence type="ECO:0000256" key="5">
    <source>
        <dbReference type="SAM" id="Phobius"/>
    </source>
</evidence>
<dbReference type="PANTHER" id="PTHR12665">
    <property type="entry name" value="ORMDL PROTEINS"/>
    <property type="match status" value="1"/>
</dbReference>
<feature type="transmembrane region" description="Helical" evidence="5">
    <location>
        <begin position="21"/>
        <end position="43"/>
    </location>
</feature>